<dbReference type="Pfam" id="PF13409">
    <property type="entry name" value="GST_N_2"/>
    <property type="match status" value="1"/>
</dbReference>
<reference evidence="2 3" key="1">
    <citation type="journal article" date="2023" name="IScience">
        <title>Expanded male sex-determining region conserved during the evolution of homothallism in the green alga Volvox.</title>
        <authorList>
            <person name="Yamamoto K."/>
            <person name="Matsuzaki R."/>
            <person name="Mahakham W."/>
            <person name="Heman W."/>
            <person name="Sekimoto H."/>
            <person name="Kawachi M."/>
            <person name="Minakuchi Y."/>
            <person name="Toyoda A."/>
            <person name="Nozaki H."/>
        </authorList>
    </citation>
    <scope>NUCLEOTIDE SEQUENCE [LARGE SCALE GENOMIC DNA]</scope>
    <source>
        <strain evidence="2 3">NIES-4468</strain>
    </source>
</reference>
<name>A0ABQ5SFT7_9CHLO</name>
<evidence type="ECO:0000313" key="2">
    <source>
        <dbReference type="EMBL" id="GLI68390.1"/>
    </source>
</evidence>
<feature type="domain" description="GST N-terminal" evidence="1">
    <location>
        <begin position="13"/>
        <end position="80"/>
    </location>
</feature>
<protein>
    <recommendedName>
        <fullName evidence="1">GST N-terminal domain-containing protein</fullName>
    </recommendedName>
</protein>
<organism evidence="2 3">
    <name type="scientific">Volvox africanus</name>
    <dbReference type="NCBI Taxonomy" id="51714"/>
    <lineage>
        <taxon>Eukaryota</taxon>
        <taxon>Viridiplantae</taxon>
        <taxon>Chlorophyta</taxon>
        <taxon>core chlorophytes</taxon>
        <taxon>Chlorophyceae</taxon>
        <taxon>CS clade</taxon>
        <taxon>Chlamydomonadales</taxon>
        <taxon>Volvocaceae</taxon>
        <taxon>Volvox</taxon>
    </lineage>
</organism>
<comment type="caution">
    <text evidence="2">The sequence shown here is derived from an EMBL/GenBank/DDBJ whole genome shotgun (WGS) entry which is preliminary data.</text>
</comment>
<gene>
    <name evidence="2" type="ORF">VaNZ11_012776</name>
</gene>
<sequence>MPVIPELVSLRISAWSMKARFALKYHCIKYRTTPYLPVFGELKLRLRLWEWRRKLTVPVMFTPKDGVLMQSYDIAQWADRHSARPDAVQLFPEGKEVLIASWNAKSDAVLFFGRSALVESLLSDPAVLRQQIPPGLRWLGPLGTALVAAIARWLRDKYREESSRTSLTKALDVFREAQAALRGPDALGPDGERHLIGGVLSYADMAMAVAVQALKPFGPSSAASARPPLKVFQPYQAEFADLIAWRDALFAKYFSTDNEGCTKKSD</sequence>
<keyword evidence="3" id="KW-1185">Reference proteome</keyword>
<dbReference type="SUPFAM" id="SSF52833">
    <property type="entry name" value="Thioredoxin-like"/>
    <property type="match status" value="1"/>
</dbReference>
<evidence type="ECO:0000259" key="1">
    <source>
        <dbReference type="Pfam" id="PF13409"/>
    </source>
</evidence>
<dbReference type="EMBL" id="BSDZ01000079">
    <property type="protein sequence ID" value="GLI68390.1"/>
    <property type="molecule type" value="Genomic_DNA"/>
</dbReference>
<accession>A0ABQ5SFT7</accession>
<dbReference type="Proteomes" id="UP001165090">
    <property type="component" value="Unassembled WGS sequence"/>
</dbReference>
<proteinExistence type="predicted"/>
<dbReference type="InterPro" id="IPR036249">
    <property type="entry name" value="Thioredoxin-like_sf"/>
</dbReference>
<dbReference type="InterPro" id="IPR004045">
    <property type="entry name" value="Glutathione_S-Trfase_N"/>
</dbReference>
<evidence type="ECO:0000313" key="3">
    <source>
        <dbReference type="Proteomes" id="UP001165090"/>
    </source>
</evidence>